<feature type="active site" evidence="6">
    <location>
        <position position="151"/>
    </location>
</feature>
<dbReference type="OrthoDB" id="9809438at2"/>
<dbReference type="AlphaFoldDB" id="A0A2N3PL67"/>
<evidence type="ECO:0000256" key="4">
    <source>
        <dbReference type="ARBA" id="ARBA00022777"/>
    </source>
</evidence>
<dbReference type="EC" id="2.7.1.148" evidence="6"/>
<dbReference type="PANTHER" id="PTHR43527:SF2">
    <property type="entry name" value="4-DIPHOSPHOCYTIDYL-2-C-METHYL-D-ERYTHRITOL KINASE, CHLOROPLASTIC"/>
    <property type="match status" value="1"/>
</dbReference>
<evidence type="ECO:0000256" key="6">
    <source>
        <dbReference type="HAMAP-Rule" id="MF_00061"/>
    </source>
</evidence>
<evidence type="ECO:0000259" key="7">
    <source>
        <dbReference type="Pfam" id="PF00288"/>
    </source>
</evidence>
<feature type="binding site" evidence="6">
    <location>
        <begin position="109"/>
        <end position="119"/>
    </location>
    <ligand>
        <name>ATP</name>
        <dbReference type="ChEBI" id="CHEBI:30616"/>
    </ligand>
</feature>
<dbReference type="Proteomes" id="UP000233350">
    <property type="component" value="Unassembled WGS sequence"/>
</dbReference>
<comment type="function">
    <text evidence="6">Catalyzes the phosphorylation of the position 2 hydroxy group of 4-diphosphocytidyl-2C-methyl-D-erythritol.</text>
</comment>
<dbReference type="GO" id="GO:0005524">
    <property type="term" value="F:ATP binding"/>
    <property type="evidence" value="ECO:0007669"/>
    <property type="project" value="UniProtKB-UniRule"/>
</dbReference>
<keyword evidence="3 6" id="KW-0547">Nucleotide-binding</keyword>
<dbReference type="InterPro" id="IPR020568">
    <property type="entry name" value="Ribosomal_Su5_D2-typ_SF"/>
</dbReference>
<dbReference type="InterPro" id="IPR006204">
    <property type="entry name" value="GHMP_kinase_N_dom"/>
</dbReference>
<dbReference type="PIRSF" id="PIRSF010376">
    <property type="entry name" value="IspE"/>
    <property type="match status" value="1"/>
</dbReference>
<feature type="active site" evidence="6">
    <location>
        <position position="19"/>
    </location>
</feature>
<sequence length="276" mass="30889">MPFNTSLNTCSVVAKAYAKVNLFLKIVGKTQINNTFYHLLQSRFMRVSTLFDTLGFNFNAKSFEILGNFDCSLEQNTIYKAFQELLPYLNAAQKECLNHTQIIVEKQIPSGGGLGGGSSNAACFLQVINKEFDLRLSKQELREIGASIGSDVPFFLSGLELANVEGRGEIISPYELESKFEVEIINPNLHCSTKEVFQRYAKEFYSANAISQIKAESWLTKSNAEILNNDAFSNNDLLKPLLRMYPKLESYLQKDVFLSGSGSCFWTCKNKSSGEA</sequence>
<keyword evidence="4 6" id="KW-0418">Kinase</keyword>
<dbReference type="InterPro" id="IPR004424">
    <property type="entry name" value="IspE"/>
</dbReference>
<keyword evidence="2 6" id="KW-0808">Transferase</keyword>
<dbReference type="InterPro" id="IPR036554">
    <property type="entry name" value="GHMP_kinase_C_sf"/>
</dbReference>
<feature type="domain" description="GHMP kinase N-terminal" evidence="7">
    <location>
        <begin position="76"/>
        <end position="158"/>
    </location>
</feature>
<name>A0A2N3PL67_9HELI</name>
<comment type="caution">
    <text evidence="8">The sequence shown here is derived from an EMBL/GenBank/DDBJ whole genome shotgun (WGS) entry which is preliminary data.</text>
</comment>
<dbReference type="RefSeq" id="WP_101312926.1">
    <property type="nucleotide sequence ID" value="NZ_CP063529.1"/>
</dbReference>
<evidence type="ECO:0000256" key="2">
    <source>
        <dbReference type="ARBA" id="ARBA00022679"/>
    </source>
</evidence>
<gene>
    <name evidence="6" type="primary">ispE</name>
    <name evidence="8" type="ORF">BCM31_04265</name>
</gene>
<evidence type="ECO:0000256" key="3">
    <source>
        <dbReference type="ARBA" id="ARBA00022741"/>
    </source>
</evidence>
<dbReference type="GO" id="GO:0050515">
    <property type="term" value="F:4-(cytidine 5'-diphospho)-2-C-methyl-D-erythritol kinase activity"/>
    <property type="evidence" value="ECO:0007669"/>
    <property type="project" value="UniProtKB-UniRule"/>
</dbReference>
<dbReference type="HAMAP" id="MF_00061">
    <property type="entry name" value="IspE"/>
    <property type="match status" value="1"/>
</dbReference>
<dbReference type="SUPFAM" id="SSF55060">
    <property type="entry name" value="GHMP Kinase, C-terminal domain"/>
    <property type="match status" value="1"/>
</dbReference>
<comment type="catalytic activity">
    <reaction evidence="6">
        <text>4-CDP-2-C-methyl-D-erythritol + ATP = 4-CDP-2-C-methyl-D-erythritol 2-phosphate + ADP + H(+)</text>
        <dbReference type="Rhea" id="RHEA:18437"/>
        <dbReference type="ChEBI" id="CHEBI:15378"/>
        <dbReference type="ChEBI" id="CHEBI:30616"/>
        <dbReference type="ChEBI" id="CHEBI:57823"/>
        <dbReference type="ChEBI" id="CHEBI:57919"/>
        <dbReference type="ChEBI" id="CHEBI:456216"/>
        <dbReference type="EC" id="2.7.1.148"/>
    </reaction>
</comment>
<keyword evidence="6" id="KW-0414">Isoprene biosynthesis</keyword>
<dbReference type="GO" id="GO:0016114">
    <property type="term" value="P:terpenoid biosynthetic process"/>
    <property type="evidence" value="ECO:0007669"/>
    <property type="project" value="UniProtKB-UniRule"/>
</dbReference>
<dbReference type="GO" id="GO:0019288">
    <property type="term" value="P:isopentenyl diphosphate biosynthetic process, methylerythritol 4-phosphate pathway"/>
    <property type="evidence" value="ECO:0007669"/>
    <property type="project" value="UniProtKB-UniRule"/>
</dbReference>
<organism evidence="8 9">
    <name type="scientific">Helicobacter winghamensis</name>
    <dbReference type="NCBI Taxonomy" id="157268"/>
    <lineage>
        <taxon>Bacteria</taxon>
        <taxon>Pseudomonadati</taxon>
        <taxon>Campylobacterota</taxon>
        <taxon>Epsilonproteobacteria</taxon>
        <taxon>Campylobacterales</taxon>
        <taxon>Helicobacteraceae</taxon>
        <taxon>Helicobacter</taxon>
    </lineage>
</organism>
<dbReference type="InterPro" id="IPR014721">
    <property type="entry name" value="Ribsml_uS5_D2-typ_fold_subgr"/>
</dbReference>
<proteinExistence type="inferred from homology"/>
<evidence type="ECO:0000313" key="8">
    <source>
        <dbReference type="EMBL" id="PKT82429.1"/>
    </source>
</evidence>
<dbReference type="PANTHER" id="PTHR43527">
    <property type="entry name" value="4-DIPHOSPHOCYTIDYL-2-C-METHYL-D-ERYTHRITOL KINASE, CHLOROPLASTIC"/>
    <property type="match status" value="1"/>
</dbReference>
<dbReference type="NCBIfam" id="NF003216">
    <property type="entry name" value="PRK04181.1"/>
    <property type="match status" value="1"/>
</dbReference>
<dbReference type="Pfam" id="PF00288">
    <property type="entry name" value="GHMP_kinases_N"/>
    <property type="match status" value="1"/>
</dbReference>
<accession>A0A2N3PL67</accession>
<evidence type="ECO:0000256" key="1">
    <source>
        <dbReference type="ARBA" id="ARBA00017473"/>
    </source>
</evidence>
<dbReference type="Gene3D" id="3.30.70.890">
    <property type="entry name" value="GHMP kinase, C-terminal domain"/>
    <property type="match status" value="1"/>
</dbReference>
<keyword evidence="9" id="KW-1185">Reference proteome</keyword>
<dbReference type="NCBIfam" id="TIGR00154">
    <property type="entry name" value="ispE"/>
    <property type="match status" value="1"/>
</dbReference>
<keyword evidence="5 6" id="KW-0067">ATP-binding</keyword>
<dbReference type="UniPathway" id="UPA00056">
    <property type="reaction ID" value="UER00094"/>
</dbReference>
<comment type="similarity">
    <text evidence="6">Belongs to the GHMP kinase family. IspE subfamily.</text>
</comment>
<reference evidence="8 9" key="1">
    <citation type="submission" date="2016-07" db="EMBL/GenBank/DDBJ databases">
        <title>Detection of Helicobacter winghamensis from caecal content of red fox (Vulpes vulpes).</title>
        <authorList>
            <person name="Zanoni R.G."/>
            <person name="Florio D."/>
            <person name="Caffara M."/>
            <person name="Renzi M."/>
            <person name="Parisi A."/>
            <person name="Pasquali F."/>
            <person name="Manfreda G."/>
        </authorList>
    </citation>
    <scope>NUCLEOTIDE SEQUENCE [LARGE SCALE GENOMIC DNA]</scope>
    <source>
        <strain evidence="8 9">295_13</strain>
    </source>
</reference>
<dbReference type="SUPFAM" id="SSF54211">
    <property type="entry name" value="Ribosomal protein S5 domain 2-like"/>
    <property type="match status" value="1"/>
</dbReference>
<protein>
    <recommendedName>
        <fullName evidence="1 6">4-diphosphocytidyl-2-C-methyl-D-erythritol kinase</fullName>
        <shortName evidence="6">CMK</shortName>
        <ecNumber evidence="6">2.7.1.148</ecNumber>
    </recommendedName>
    <alternativeName>
        <fullName evidence="6">4-(cytidine-5'-diphospho)-2-C-methyl-D-erythritol kinase</fullName>
    </alternativeName>
</protein>
<comment type="pathway">
    <text evidence="6">Isoprenoid biosynthesis; isopentenyl diphosphate biosynthesis via DXP pathway; isopentenyl diphosphate from 1-deoxy-D-xylulose 5-phosphate: step 3/6.</text>
</comment>
<dbReference type="Gene3D" id="3.30.230.10">
    <property type="match status" value="1"/>
</dbReference>
<evidence type="ECO:0000313" key="9">
    <source>
        <dbReference type="Proteomes" id="UP000233350"/>
    </source>
</evidence>
<evidence type="ECO:0000256" key="5">
    <source>
        <dbReference type="ARBA" id="ARBA00022840"/>
    </source>
</evidence>
<dbReference type="STRING" id="556267.HWAG_01403"/>
<dbReference type="EMBL" id="MBPK01000004">
    <property type="protein sequence ID" value="PKT82429.1"/>
    <property type="molecule type" value="Genomic_DNA"/>
</dbReference>